<dbReference type="InterPro" id="IPR037038">
    <property type="entry name" value="HepT-like_sf"/>
</dbReference>
<dbReference type="InterPro" id="IPR008201">
    <property type="entry name" value="HepT-like"/>
</dbReference>
<gene>
    <name evidence="7" type="ORF">ABNK63_04480</name>
</gene>
<dbReference type="InterPro" id="IPR051813">
    <property type="entry name" value="HepT_RNase_toxin"/>
</dbReference>
<evidence type="ECO:0000256" key="5">
    <source>
        <dbReference type="ARBA" id="ARBA00022801"/>
    </source>
</evidence>
<evidence type="ECO:0000256" key="2">
    <source>
        <dbReference type="ARBA" id="ARBA00022649"/>
    </source>
</evidence>
<dbReference type="GO" id="GO:0110001">
    <property type="term" value="C:toxin-antitoxin complex"/>
    <property type="evidence" value="ECO:0007669"/>
    <property type="project" value="InterPro"/>
</dbReference>
<dbReference type="Gene3D" id="1.20.120.580">
    <property type="entry name" value="bsu32300-like"/>
    <property type="match status" value="1"/>
</dbReference>
<dbReference type="PANTHER" id="PTHR34139:SF1">
    <property type="entry name" value="RNASE MJ1380-RELATED"/>
    <property type="match status" value="1"/>
</dbReference>
<dbReference type="PANTHER" id="PTHR34139">
    <property type="entry name" value="UPF0331 PROTEIN MJ0127"/>
    <property type="match status" value="1"/>
</dbReference>
<protein>
    <submittedName>
        <fullName evidence="7">HepT-like ribonuclease domain-containing protein</fullName>
    </submittedName>
</protein>
<dbReference type="GO" id="GO:0016787">
    <property type="term" value="F:hydrolase activity"/>
    <property type="evidence" value="ECO:0007669"/>
    <property type="project" value="UniProtKB-KW"/>
</dbReference>
<comment type="similarity">
    <text evidence="6">Belongs to the HepT RNase toxin family.</text>
</comment>
<keyword evidence="3" id="KW-0540">Nuclease</keyword>
<accession>A0AAU7QMM5</accession>
<dbReference type="GO" id="GO:0000166">
    <property type="term" value="F:nucleotide binding"/>
    <property type="evidence" value="ECO:0007669"/>
    <property type="project" value="UniProtKB-KW"/>
</dbReference>
<organism evidence="7">
    <name type="scientific">Rhodanobacter sp. IGA1.0</name>
    <dbReference type="NCBI Taxonomy" id="3158582"/>
    <lineage>
        <taxon>Bacteria</taxon>
        <taxon>Pseudomonadati</taxon>
        <taxon>Pseudomonadota</taxon>
        <taxon>Gammaproteobacteria</taxon>
        <taxon>Lysobacterales</taxon>
        <taxon>Rhodanobacteraceae</taxon>
        <taxon>Rhodanobacter</taxon>
    </lineage>
</organism>
<evidence type="ECO:0000256" key="3">
    <source>
        <dbReference type="ARBA" id="ARBA00022722"/>
    </source>
</evidence>
<evidence type="ECO:0000313" key="7">
    <source>
        <dbReference type="EMBL" id="XBS90909.1"/>
    </source>
</evidence>
<dbReference type="GO" id="GO:0004540">
    <property type="term" value="F:RNA nuclease activity"/>
    <property type="evidence" value="ECO:0007669"/>
    <property type="project" value="InterPro"/>
</dbReference>
<name>A0AAU7QMM5_9GAMM</name>
<sequence>MSKAWQAYAGHILDTIEKIGRIQQRGDLTRDEVLYDASLRNLQTLSEATQQLPETVKAQYPTIPWKQISGFRNILVHNYLGDIDPRTVLMVVQQHLPPLEIAVRAMLGANPADGV</sequence>
<dbReference type="EMBL" id="CP157948">
    <property type="protein sequence ID" value="XBS90909.1"/>
    <property type="molecule type" value="Genomic_DNA"/>
</dbReference>
<evidence type="ECO:0000256" key="6">
    <source>
        <dbReference type="ARBA" id="ARBA00024207"/>
    </source>
</evidence>
<evidence type="ECO:0000256" key="1">
    <source>
        <dbReference type="ARBA" id="ARBA00022553"/>
    </source>
</evidence>
<keyword evidence="1" id="KW-0597">Phosphoprotein</keyword>
<keyword evidence="4" id="KW-0547">Nucleotide-binding</keyword>
<proteinExistence type="inferred from homology"/>
<dbReference type="RefSeq" id="WP_350016815.1">
    <property type="nucleotide sequence ID" value="NZ_CP157948.1"/>
</dbReference>
<dbReference type="Pfam" id="PF01934">
    <property type="entry name" value="HepT-like"/>
    <property type="match status" value="1"/>
</dbReference>
<keyword evidence="5" id="KW-0378">Hydrolase</keyword>
<dbReference type="AlphaFoldDB" id="A0AAU7QMM5"/>
<keyword evidence="2" id="KW-1277">Toxin-antitoxin system</keyword>
<reference evidence="7" key="1">
    <citation type="submission" date="2024-06" db="EMBL/GenBank/DDBJ databases">
        <authorList>
            <person name="Sun Y."/>
        </authorList>
    </citation>
    <scope>NUCLEOTIDE SEQUENCE</scope>
    <source>
        <strain evidence="7">IGA1.0</strain>
    </source>
</reference>
<evidence type="ECO:0000256" key="4">
    <source>
        <dbReference type="ARBA" id="ARBA00022741"/>
    </source>
</evidence>